<reference evidence="1 2" key="4">
    <citation type="journal article" date="2010" name="Environ. Microbiol.">
        <title>The bacterial genus Collimonas: mycophagy, weathering and other adaptive solutions to life in oligotrophic soil environments.</title>
        <authorList>
            <person name="Leveau J.H."/>
            <person name="Uroz S."/>
            <person name="de Boer W."/>
        </authorList>
    </citation>
    <scope>NUCLEOTIDE SEQUENCE [LARGE SCALE GENOMIC DNA]</scope>
    <source>
        <strain evidence="1 2">Ter331</strain>
    </source>
</reference>
<dbReference type="EMBL" id="CP002745">
    <property type="protein sequence ID" value="AEK61224.1"/>
    <property type="molecule type" value="Genomic_DNA"/>
</dbReference>
<protein>
    <submittedName>
        <fullName evidence="1">Uncharacterized protein</fullName>
    </submittedName>
</protein>
<evidence type="ECO:0000313" key="2">
    <source>
        <dbReference type="Proteomes" id="UP000008392"/>
    </source>
</evidence>
<reference evidence="2" key="6">
    <citation type="submission" date="2011-05" db="EMBL/GenBank/DDBJ databases">
        <title>Complete sequence of Collimonas fungivorans Ter331.</title>
        <authorList>
            <person name="Leveau J.H."/>
        </authorList>
    </citation>
    <scope>NUCLEOTIDE SEQUENCE [LARGE SCALE GENOMIC DNA]</scope>
    <source>
        <strain evidence="2">Ter331</strain>
    </source>
</reference>
<name>G0AJK9_COLFT</name>
<dbReference type="HOGENOM" id="CLU_130860_0_0_4"/>
<dbReference type="eggNOG" id="ENOG50302BN">
    <property type="taxonomic scope" value="Bacteria"/>
</dbReference>
<reference evidence="1 2" key="2">
    <citation type="journal article" date="2006" name="J. Microbiol. Methods">
        <title>Genomic flank-sequencing of plasposon insertion sites for rapid identification of functional genes.</title>
        <authorList>
            <person name="Leveau J.H."/>
            <person name="Gerards S."/>
            <person name="Fritsche K."/>
            <person name="Zondag G."/>
            <person name="van Veen J.A."/>
        </authorList>
    </citation>
    <scope>NUCLEOTIDE SEQUENCE [LARGE SCALE GENOMIC DNA]</scope>
    <source>
        <strain evidence="1 2">Ter331</strain>
    </source>
</reference>
<dbReference type="Proteomes" id="UP000008392">
    <property type="component" value="Chromosome"/>
</dbReference>
<reference evidence="1 2" key="5">
    <citation type="journal article" date="2011" name="ISME J.">
        <title>Dual transcriptional profiling of a bacterial/fungal confrontation: Collimonas fungivorans versus Aspergillus niger.</title>
        <authorList>
            <person name="Mela F."/>
            <person name="Fritsche K."/>
            <person name="de Boer W."/>
            <person name="van Veen J.A."/>
            <person name="de Graaff L.H."/>
            <person name="van den Berg M."/>
            <person name="Leveau J.H."/>
        </authorList>
    </citation>
    <scope>NUCLEOTIDE SEQUENCE [LARGE SCALE GENOMIC DNA]</scope>
    <source>
        <strain evidence="1 2">Ter331</strain>
    </source>
</reference>
<accession>G0AJK9</accession>
<organism evidence="1 2">
    <name type="scientific">Collimonas fungivorans (strain Ter331)</name>
    <dbReference type="NCBI Taxonomy" id="1005048"/>
    <lineage>
        <taxon>Bacteria</taxon>
        <taxon>Pseudomonadati</taxon>
        <taxon>Pseudomonadota</taxon>
        <taxon>Betaproteobacteria</taxon>
        <taxon>Burkholderiales</taxon>
        <taxon>Oxalobacteraceae</taxon>
        <taxon>Collimonas</taxon>
    </lineage>
</organism>
<dbReference type="STRING" id="1005048.CFU_1392"/>
<gene>
    <name evidence="1" type="ordered locus">CFU_1392</name>
</gene>
<reference evidence="1 2" key="3">
    <citation type="journal article" date="2008" name="FEMS Microbiol. Ecol.">
        <title>Identification and characterization of genes underlying chitinolysis in Collimonas fungivorans Ter331.</title>
        <authorList>
            <person name="Fritsche K."/>
            <person name="de Boer W."/>
            <person name="Gerards S."/>
            <person name="van den Berg M."/>
            <person name="van Veen J.A."/>
            <person name="Leveau J.H."/>
        </authorList>
    </citation>
    <scope>NUCLEOTIDE SEQUENCE [LARGE SCALE GENOMIC DNA]</scope>
    <source>
        <strain evidence="1 2">Ter331</strain>
    </source>
</reference>
<reference evidence="1 2" key="1">
    <citation type="journal article" date="2004" name="Environ. Microbiol.">
        <title>Phylogeny-function analysis of (meta)genomic libraries: screening for expression of ribosomal RNA genes by large-insert library fluorescent in situ hybridization (LIL-FISH).</title>
        <authorList>
            <person name="Leveau J.H."/>
            <person name="Gerards S."/>
            <person name="de Boer W."/>
            <person name="van Veen J.A."/>
        </authorList>
    </citation>
    <scope>NUCLEOTIDE SEQUENCE [LARGE SCALE GENOMIC DNA]</scope>
    <source>
        <strain evidence="1 2">Ter331</strain>
    </source>
</reference>
<evidence type="ECO:0000313" key="1">
    <source>
        <dbReference type="EMBL" id="AEK61224.1"/>
    </source>
</evidence>
<proteinExistence type="predicted"/>
<dbReference type="AlphaFoldDB" id="G0AJK9"/>
<keyword evidence="2" id="KW-1185">Reference proteome</keyword>
<sequence>MEYLRSRYQILFNDCSNQCIRPASRLPAWPLSIAAILRGAYHEGRSKANSTEEAVMNDGLTRDEYDALEQIRKGAHGRVTACVARNTKRLAGLKYIAYEKNGGLSLTEKGQQTLFIRNCIEGLRAVASDPGAKLAADVAMFLGKKGHVSARPAGDGYDITEKGRESLADIDSSAT</sequence>
<dbReference type="KEGG" id="cfu:CFU_1392"/>